<reference evidence="3" key="1">
    <citation type="journal article" date="2019" name="Int. J. Syst. Evol. Microbiol.">
        <title>The Global Catalogue of Microorganisms (GCM) 10K type strain sequencing project: providing services to taxonomists for standard genome sequencing and annotation.</title>
        <authorList>
            <consortium name="The Broad Institute Genomics Platform"/>
            <consortium name="The Broad Institute Genome Sequencing Center for Infectious Disease"/>
            <person name="Wu L."/>
            <person name="Ma J."/>
        </authorList>
    </citation>
    <scope>NUCLEOTIDE SEQUENCE [LARGE SCALE GENOMIC DNA]</scope>
    <source>
        <strain evidence="3">JCM 18514</strain>
    </source>
</reference>
<gene>
    <name evidence="2" type="ORF">GCM10023346_46130</name>
</gene>
<dbReference type="InterPro" id="IPR051704">
    <property type="entry name" value="FAD_aromatic-hydroxylase"/>
</dbReference>
<dbReference type="EMBL" id="BAABKK010000038">
    <property type="protein sequence ID" value="GAA5201552.1"/>
    <property type="molecule type" value="Genomic_DNA"/>
</dbReference>
<feature type="domain" description="FAD-binding" evidence="1">
    <location>
        <begin position="37"/>
        <end position="381"/>
    </location>
</feature>
<accession>A0ABP9ST57</accession>
<protein>
    <submittedName>
        <fullName evidence="2">FAD-dependent monooxygenase</fullName>
    </submittedName>
</protein>
<dbReference type="PANTHER" id="PTHR46865">
    <property type="entry name" value="OXIDOREDUCTASE-RELATED"/>
    <property type="match status" value="1"/>
</dbReference>
<dbReference type="Proteomes" id="UP001500200">
    <property type="component" value="Unassembled WGS sequence"/>
</dbReference>
<dbReference type="GO" id="GO:0004497">
    <property type="term" value="F:monooxygenase activity"/>
    <property type="evidence" value="ECO:0007669"/>
    <property type="project" value="UniProtKB-KW"/>
</dbReference>
<sequence length="430" mass="45796">MLWTGTGRRAKNEPARAIGTLPGRLLPGSTDASGPKMKAVVVGAGIAGLVAARQFGLAGWDVELLEKSAVPRPDGYMMDFFGPGVEASERIGLYPRLAAVAYHVEAAEYVDATGRPTSSLDYDQFARLAGGNVLSLLRPDMERAALAALQDVAPGRVRVRYGAPVSRVWGGDDGVRVAVDGSPEPISADVLIGADGIHSTVRDQMFGPEEQYLRPLGMRAAAFIVTEPLLNARFRNRFVLTDTIDRVAGLYSLRSDEVAAFMVYRESTDPTEDLGSGSPRERLRREFAGLGGAVDRLLELCPEHPYDDVVAQVVMPGWQGKRTVLVGDACGAVSLLAGQGGSLAIAGAALLGDVLGPVATAEGIGPALAGFERRWRPVVEEAQAAGRRAASSFLPANGFQRLLRRWIVRATHVPGIDRIVARQIVGRIAK</sequence>
<keyword evidence="3" id="KW-1185">Reference proteome</keyword>
<comment type="caution">
    <text evidence="2">The sequence shown here is derived from an EMBL/GenBank/DDBJ whole genome shotgun (WGS) entry which is preliminary data.</text>
</comment>
<dbReference type="Gene3D" id="3.50.50.60">
    <property type="entry name" value="FAD/NAD(P)-binding domain"/>
    <property type="match status" value="1"/>
</dbReference>
<keyword evidence="2" id="KW-0560">Oxidoreductase</keyword>
<evidence type="ECO:0000313" key="2">
    <source>
        <dbReference type="EMBL" id="GAA5201552.1"/>
    </source>
</evidence>
<dbReference type="PRINTS" id="PR00420">
    <property type="entry name" value="RNGMNOXGNASE"/>
</dbReference>
<dbReference type="Pfam" id="PF01494">
    <property type="entry name" value="FAD_binding_3"/>
    <property type="match status" value="1"/>
</dbReference>
<dbReference type="PANTHER" id="PTHR46865:SF8">
    <property type="entry name" value="POSSIBLE OXIDOREDUCTASE"/>
    <property type="match status" value="1"/>
</dbReference>
<evidence type="ECO:0000259" key="1">
    <source>
        <dbReference type="Pfam" id="PF01494"/>
    </source>
</evidence>
<keyword evidence="2" id="KW-0503">Monooxygenase</keyword>
<dbReference type="InterPro" id="IPR002938">
    <property type="entry name" value="FAD-bd"/>
</dbReference>
<dbReference type="SUPFAM" id="SSF51905">
    <property type="entry name" value="FAD/NAD(P)-binding domain"/>
    <property type="match status" value="1"/>
</dbReference>
<name>A0ABP9ST57_9MICC</name>
<proteinExistence type="predicted"/>
<evidence type="ECO:0000313" key="3">
    <source>
        <dbReference type="Proteomes" id="UP001500200"/>
    </source>
</evidence>
<dbReference type="InterPro" id="IPR036188">
    <property type="entry name" value="FAD/NAD-bd_sf"/>
</dbReference>
<organism evidence="2 3">
    <name type="scientific">Arthrobacter gyeryongensis</name>
    <dbReference type="NCBI Taxonomy" id="1650592"/>
    <lineage>
        <taxon>Bacteria</taxon>
        <taxon>Bacillati</taxon>
        <taxon>Actinomycetota</taxon>
        <taxon>Actinomycetes</taxon>
        <taxon>Micrococcales</taxon>
        <taxon>Micrococcaceae</taxon>
        <taxon>Arthrobacter</taxon>
    </lineage>
</organism>